<dbReference type="InterPro" id="IPR003598">
    <property type="entry name" value="Ig_sub2"/>
</dbReference>
<dbReference type="InterPro" id="IPR003599">
    <property type="entry name" value="Ig_sub"/>
</dbReference>
<dbReference type="InterPro" id="IPR007110">
    <property type="entry name" value="Ig-like_dom"/>
</dbReference>
<dbReference type="AlphaFoldDB" id="A0A0B2W3R6"/>
<evidence type="ECO:0000256" key="13">
    <source>
        <dbReference type="ARBA" id="ARBA00023157"/>
    </source>
</evidence>
<keyword evidence="12 21" id="KW-0408">Iron</keyword>
<evidence type="ECO:0000256" key="9">
    <source>
        <dbReference type="ARBA" id="ARBA00022729"/>
    </source>
</evidence>
<dbReference type="SMR" id="A0A0B2W3R6"/>
<dbReference type="Gene3D" id="2.60.40.10">
    <property type="entry name" value="Immunoglobulins"/>
    <property type="match status" value="2"/>
</dbReference>
<dbReference type="STRING" id="6265.A0A0B2W3R6"/>
<dbReference type="PROSITE" id="PS51450">
    <property type="entry name" value="LRR"/>
    <property type="match status" value="2"/>
</dbReference>
<dbReference type="InterPro" id="IPR019791">
    <property type="entry name" value="Haem_peroxidase_animal"/>
</dbReference>
<dbReference type="SUPFAM" id="SSF48113">
    <property type="entry name" value="Heme-dependent peroxidases"/>
    <property type="match status" value="1"/>
</dbReference>
<comment type="catalytic activity">
    <reaction evidence="19">
        <text>hypobromite + L-tyrosyl-[protein] + H(+) = 3-bromo-L-tyrosyl-[protein] + H2O</text>
        <dbReference type="Rhea" id="RHEA:69356"/>
        <dbReference type="Rhea" id="RHEA-COMP:10136"/>
        <dbReference type="Rhea" id="RHEA-COMP:17686"/>
        <dbReference type="ChEBI" id="CHEBI:15377"/>
        <dbReference type="ChEBI" id="CHEBI:15378"/>
        <dbReference type="ChEBI" id="CHEBI:29250"/>
        <dbReference type="ChEBI" id="CHEBI:46858"/>
        <dbReference type="ChEBI" id="CHEBI:183512"/>
    </reaction>
    <physiologicalReaction direction="left-to-right" evidence="19">
        <dbReference type="Rhea" id="RHEA:69357"/>
    </physiologicalReaction>
</comment>
<evidence type="ECO:0000259" key="23">
    <source>
        <dbReference type="PROSITE" id="PS50835"/>
    </source>
</evidence>
<dbReference type="GO" id="GO:0046872">
    <property type="term" value="F:metal ion binding"/>
    <property type="evidence" value="ECO:0007669"/>
    <property type="project" value="UniProtKB-KW"/>
</dbReference>
<reference evidence="24 25" key="1">
    <citation type="submission" date="2014-11" db="EMBL/GenBank/DDBJ databases">
        <title>Genetic blueprint of the zoonotic pathogen Toxocara canis.</title>
        <authorList>
            <person name="Zhu X.-Q."/>
            <person name="Korhonen P.K."/>
            <person name="Cai H."/>
            <person name="Young N.D."/>
            <person name="Nejsum P."/>
            <person name="von Samson-Himmelstjerna G."/>
            <person name="Boag P.R."/>
            <person name="Tan P."/>
            <person name="Li Q."/>
            <person name="Min J."/>
            <person name="Yang Y."/>
            <person name="Wang X."/>
            <person name="Fang X."/>
            <person name="Hall R.S."/>
            <person name="Hofmann A."/>
            <person name="Sternberg P.W."/>
            <person name="Jex A.R."/>
            <person name="Gasser R.B."/>
        </authorList>
    </citation>
    <scope>NUCLEOTIDE SEQUENCE [LARGE SCALE GENOMIC DNA]</scope>
    <source>
        <strain evidence="24">PN_DK_2014</strain>
    </source>
</reference>
<comment type="subcellular location">
    <subcellularLocation>
        <location evidence="2">Secreted</location>
    </subcellularLocation>
</comment>
<evidence type="ECO:0000256" key="7">
    <source>
        <dbReference type="ARBA" id="ARBA00022617"/>
    </source>
</evidence>
<dbReference type="OMA" id="NCDCRWL"/>
<evidence type="ECO:0000256" key="14">
    <source>
        <dbReference type="ARBA" id="ARBA00023180"/>
    </source>
</evidence>
<feature type="domain" description="Ig-like" evidence="23">
    <location>
        <begin position="238"/>
        <end position="324"/>
    </location>
</feature>
<name>A0A0B2W3R6_TOXCA</name>
<evidence type="ECO:0000256" key="16">
    <source>
        <dbReference type="ARBA" id="ARBA00047610"/>
    </source>
</evidence>
<evidence type="ECO:0000313" key="24">
    <source>
        <dbReference type="EMBL" id="KHN88628.1"/>
    </source>
</evidence>
<dbReference type="InterPro" id="IPR036179">
    <property type="entry name" value="Ig-like_dom_sf"/>
</dbReference>
<dbReference type="InterPro" id="IPR034824">
    <property type="entry name" value="Peroxidasin_peroxidase"/>
</dbReference>
<dbReference type="SUPFAM" id="SSF48726">
    <property type="entry name" value="Immunoglobulin"/>
    <property type="match status" value="2"/>
</dbReference>
<keyword evidence="10" id="KW-0677">Repeat</keyword>
<comment type="caution">
    <text evidence="24">The sequence shown here is derived from an EMBL/GenBank/DDBJ whole genome shotgun (WGS) entry which is preliminary data.</text>
</comment>
<dbReference type="InterPro" id="IPR032675">
    <property type="entry name" value="LRR_dom_sf"/>
</dbReference>
<evidence type="ECO:0000256" key="6">
    <source>
        <dbReference type="ARBA" id="ARBA00022614"/>
    </source>
</evidence>
<evidence type="ECO:0000256" key="3">
    <source>
        <dbReference type="ARBA" id="ARBA00009588"/>
    </source>
</evidence>
<evidence type="ECO:0000256" key="8">
    <source>
        <dbReference type="ARBA" id="ARBA00022723"/>
    </source>
</evidence>
<dbReference type="GO" id="GO:0005615">
    <property type="term" value="C:extracellular space"/>
    <property type="evidence" value="ECO:0007669"/>
    <property type="project" value="TreeGrafter"/>
</dbReference>
<evidence type="ECO:0000256" key="17">
    <source>
        <dbReference type="ARBA" id="ARBA00048396"/>
    </source>
</evidence>
<keyword evidence="14" id="KW-0325">Glycoprotein</keyword>
<feature type="binding site" description="axial binding residue" evidence="21">
    <location>
        <position position="888"/>
    </location>
    <ligand>
        <name>heme b</name>
        <dbReference type="ChEBI" id="CHEBI:60344"/>
    </ligand>
    <ligandPart>
        <name>Fe</name>
        <dbReference type="ChEBI" id="CHEBI:18248"/>
    </ligandPart>
</feature>
<keyword evidence="7 21" id="KW-0349">Heme</keyword>
<comment type="similarity">
    <text evidence="20">Belongs to the peroxidase family. XPO subfamily.</text>
</comment>
<dbReference type="Pfam" id="PF07679">
    <property type="entry name" value="I-set"/>
    <property type="match status" value="2"/>
</dbReference>
<dbReference type="Pfam" id="PF01462">
    <property type="entry name" value="LRRNT"/>
    <property type="match status" value="1"/>
</dbReference>
<evidence type="ECO:0000313" key="25">
    <source>
        <dbReference type="Proteomes" id="UP000031036"/>
    </source>
</evidence>
<comment type="catalytic activity">
    <reaction evidence="18">
        <text>L-tyrosyl-[protein] + bromide + H2O2 + H(+) = 3-bromo-L-tyrosyl-[protein] + 2 H2O</text>
        <dbReference type="Rhea" id="RHEA:69360"/>
        <dbReference type="Rhea" id="RHEA-COMP:10136"/>
        <dbReference type="Rhea" id="RHEA-COMP:17686"/>
        <dbReference type="ChEBI" id="CHEBI:15377"/>
        <dbReference type="ChEBI" id="CHEBI:15378"/>
        <dbReference type="ChEBI" id="CHEBI:15858"/>
        <dbReference type="ChEBI" id="CHEBI:16240"/>
        <dbReference type="ChEBI" id="CHEBI:46858"/>
        <dbReference type="ChEBI" id="CHEBI:183512"/>
    </reaction>
    <physiologicalReaction direction="left-to-right" evidence="18">
        <dbReference type="Rhea" id="RHEA:69361"/>
    </physiologicalReaction>
</comment>
<feature type="signal peptide" evidence="22">
    <location>
        <begin position="1"/>
        <end position="19"/>
    </location>
</feature>
<dbReference type="Pfam" id="PF13855">
    <property type="entry name" value="LRR_8"/>
    <property type="match status" value="2"/>
</dbReference>
<accession>A0A0B2W3R6</accession>
<evidence type="ECO:0000256" key="22">
    <source>
        <dbReference type="SAM" id="SignalP"/>
    </source>
</evidence>
<comment type="catalytic activity">
    <reaction evidence="17">
        <text>L-lysyl-[collagen] + L-methionyl-[collagen] + hypobromite = [collagen]-L-lysyl-N-S-L-methionyl-[collagen] + bromide + H2O + H(+)</text>
        <dbReference type="Rhea" id="RHEA:66024"/>
        <dbReference type="Rhea" id="RHEA-COMP:12751"/>
        <dbReference type="Rhea" id="RHEA-COMP:16949"/>
        <dbReference type="Rhea" id="RHEA-COMP:16951"/>
        <dbReference type="ChEBI" id="CHEBI:15377"/>
        <dbReference type="ChEBI" id="CHEBI:15378"/>
        <dbReference type="ChEBI" id="CHEBI:15858"/>
        <dbReference type="ChEBI" id="CHEBI:16044"/>
        <dbReference type="ChEBI" id="CHEBI:29250"/>
        <dbReference type="ChEBI" id="CHEBI:29969"/>
        <dbReference type="ChEBI" id="CHEBI:166867"/>
    </reaction>
    <physiologicalReaction direction="left-to-right" evidence="17">
        <dbReference type="Rhea" id="RHEA:66025"/>
    </physiologicalReaction>
</comment>
<dbReference type="InterPro" id="IPR003591">
    <property type="entry name" value="Leu-rich_rpt_typical-subtyp"/>
</dbReference>
<proteinExistence type="inferred from homology"/>
<organism evidence="24 25">
    <name type="scientific">Toxocara canis</name>
    <name type="common">Canine roundworm</name>
    <dbReference type="NCBI Taxonomy" id="6265"/>
    <lineage>
        <taxon>Eukaryota</taxon>
        <taxon>Metazoa</taxon>
        <taxon>Ecdysozoa</taxon>
        <taxon>Nematoda</taxon>
        <taxon>Chromadorea</taxon>
        <taxon>Rhabditida</taxon>
        <taxon>Spirurina</taxon>
        <taxon>Ascaridomorpha</taxon>
        <taxon>Ascaridoidea</taxon>
        <taxon>Toxocaridae</taxon>
        <taxon>Toxocara</taxon>
    </lineage>
</organism>
<feature type="chain" id="PRO_5002096449" evidence="22">
    <location>
        <begin position="20"/>
        <end position="1197"/>
    </location>
</feature>
<feature type="domain" description="Ig-like" evidence="23">
    <location>
        <begin position="331"/>
        <end position="418"/>
    </location>
</feature>
<dbReference type="InterPro" id="IPR013098">
    <property type="entry name" value="Ig_I-set"/>
</dbReference>
<dbReference type="GO" id="GO:0020037">
    <property type="term" value="F:heme binding"/>
    <property type="evidence" value="ECO:0007669"/>
    <property type="project" value="InterPro"/>
</dbReference>
<keyword evidence="25" id="KW-1185">Reference proteome</keyword>
<dbReference type="SMART" id="SM00369">
    <property type="entry name" value="LRR_TYP"/>
    <property type="match status" value="3"/>
</dbReference>
<dbReference type="InterPro" id="IPR013783">
    <property type="entry name" value="Ig-like_fold"/>
</dbReference>
<dbReference type="SMART" id="SM00408">
    <property type="entry name" value="IGc2"/>
    <property type="match status" value="2"/>
</dbReference>
<dbReference type="FunFam" id="2.60.40.10:FF:000299">
    <property type="entry name" value="protogenin isoform X2"/>
    <property type="match status" value="1"/>
</dbReference>
<dbReference type="InterPro" id="IPR001611">
    <property type="entry name" value="Leu-rich_rpt"/>
</dbReference>
<evidence type="ECO:0000256" key="4">
    <source>
        <dbReference type="ARBA" id="ARBA00022525"/>
    </source>
</evidence>
<dbReference type="Proteomes" id="UP000031036">
    <property type="component" value="Unassembled WGS sequence"/>
</dbReference>
<dbReference type="Pfam" id="PF03098">
    <property type="entry name" value="An_peroxidase"/>
    <property type="match status" value="1"/>
</dbReference>
<dbReference type="CDD" id="cd09826">
    <property type="entry name" value="peroxidasin_like"/>
    <property type="match status" value="1"/>
</dbReference>
<dbReference type="SMART" id="SM00013">
    <property type="entry name" value="LRRNT"/>
    <property type="match status" value="1"/>
</dbReference>
<evidence type="ECO:0000256" key="10">
    <source>
        <dbReference type="ARBA" id="ARBA00022737"/>
    </source>
</evidence>
<comment type="similarity">
    <text evidence="3">Belongs to the immunoglobulin superfamily. DCC family.</text>
</comment>
<dbReference type="InterPro" id="IPR010255">
    <property type="entry name" value="Haem_peroxidase_sf"/>
</dbReference>
<evidence type="ECO:0000256" key="5">
    <source>
        <dbReference type="ARBA" id="ARBA00022559"/>
    </source>
</evidence>
<evidence type="ECO:0000256" key="21">
    <source>
        <dbReference type="PIRSR" id="PIRSR619791-2"/>
    </source>
</evidence>
<dbReference type="PROSITE" id="PS50835">
    <property type="entry name" value="IG_LIKE"/>
    <property type="match status" value="2"/>
</dbReference>
<evidence type="ECO:0000256" key="18">
    <source>
        <dbReference type="ARBA" id="ARBA00048887"/>
    </source>
</evidence>
<dbReference type="Gene3D" id="3.80.10.10">
    <property type="entry name" value="Ribonuclease Inhibitor"/>
    <property type="match status" value="1"/>
</dbReference>
<comment type="catalytic activity">
    <reaction evidence="15">
        <text>bromide + H2O2 = hypobromite + H2O</text>
        <dbReference type="Rhea" id="RHEA:66016"/>
        <dbReference type="ChEBI" id="CHEBI:15377"/>
        <dbReference type="ChEBI" id="CHEBI:15858"/>
        <dbReference type="ChEBI" id="CHEBI:16240"/>
        <dbReference type="ChEBI" id="CHEBI:29250"/>
    </reaction>
    <physiologicalReaction direction="left-to-right" evidence="15">
        <dbReference type="Rhea" id="RHEA:66017"/>
    </physiologicalReaction>
</comment>
<evidence type="ECO:0000256" key="12">
    <source>
        <dbReference type="ARBA" id="ARBA00023004"/>
    </source>
</evidence>
<comment type="cofactor">
    <cofactor evidence="1">
        <name>heme b</name>
        <dbReference type="ChEBI" id="CHEBI:60344"/>
    </cofactor>
</comment>
<dbReference type="EMBL" id="JPKZ01000199">
    <property type="protein sequence ID" value="KHN88628.1"/>
    <property type="molecule type" value="Genomic_DNA"/>
</dbReference>
<keyword evidence="8 21" id="KW-0479">Metal-binding</keyword>
<dbReference type="PRINTS" id="PR00457">
    <property type="entry name" value="ANPEROXIDASE"/>
</dbReference>
<comment type="catalytic activity">
    <reaction evidence="16">
        <text>L-lysyl-[collagen] + L-methionyl-[collagen] + H2O2 = [collagen]-L-lysyl-N-S-L-methionyl-[collagen] + 2 H2O + H(+)</text>
        <dbReference type="Rhea" id="RHEA:66020"/>
        <dbReference type="Rhea" id="RHEA-COMP:12751"/>
        <dbReference type="Rhea" id="RHEA-COMP:16949"/>
        <dbReference type="Rhea" id="RHEA-COMP:16951"/>
        <dbReference type="ChEBI" id="CHEBI:15377"/>
        <dbReference type="ChEBI" id="CHEBI:15378"/>
        <dbReference type="ChEBI" id="CHEBI:16044"/>
        <dbReference type="ChEBI" id="CHEBI:16240"/>
        <dbReference type="ChEBI" id="CHEBI:29969"/>
        <dbReference type="ChEBI" id="CHEBI:166867"/>
    </reaction>
    <physiologicalReaction direction="left-to-right" evidence="16">
        <dbReference type="Rhea" id="RHEA:66021"/>
    </physiologicalReaction>
</comment>
<evidence type="ECO:0000256" key="1">
    <source>
        <dbReference type="ARBA" id="ARBA00001970"/>
    </source>
</evidence>
<dbReference type="GO" id="GO:0004601">
    <property type="term" value="F:peroxidase activity"/>
    <property type="evidence" value="ECO:0007669"/>
    <property type="project" value="UniProtKB-KW"/>
</dbReference>
<evidence type="ECO:0000256" key="11">
    <source>
        <dbReference type="ARBA" id="ARBA00023002"/>
    </source>
</evidence>
<gene>
    <name evidence="24" type="primary">pxn-1</name>
    <name evidence="24" type="ORF">Tcan_16440</name>
</gene>
<dbReference type="OrthoDB" id="823504at2759"/>
<keyword evidence="13" id="KW-1015">Disulfide bond</keyword>
<dbReference type="FunFam" id="1.10.640.10:FF:000001">
    <property type="entry name" value="Peroxidasin homolog"/>
    <property type="match status" value="1"/>
</dbReference>
<dbReference type="SUPFAM" id="SSF52058">
    <property type="entry name" value="L domain-like"/>
    <property type="match status" value="1"/>
</dbReference>
<dbReference type="InterPro" id="IPR037120">
    <property type="entry name" value="Haem_peroxidase_sf_animal"/>
</dbReference>
<dbReference type="FunFam" id="2.60.40.10:FF:001223">
    <property type="entry name" value="Sidekick cell adhesion molecule 1"/>
    <property type="match status" value="1"/>
</dbReference>
<evidence type="ECO:0000256" key="19">
    <source>
        <dbReference type="ARBA" id="ARBA00049501"/>
    </source>
</evidence>
<evidence type="ECO:0000256" key="2">
    <source>
        <dbReference type="ARBA" id="ARBA00004613"/>
    </source>
</evidence>
<dbReference type="PANTHER" id="PTHR11475">
    <property type="entry name" value="OXIDASE/PEROXIDASE"/>
    <property type="match status" value="1"/>
</dbReference>
<keyword evidence="4" id="KW-0964">Secreted</keyword>
<dbReference type="Gene3D" id="1.10.640.10">
    <property type="entry name" value="Haem peroxidase domain superfamily, animal type"/>
    <property type="match status" value="1"/>
</dbReference>
<evidence type="ECO:0000256" key="15">
    <source>
        <dbReference type="ARBA" id="ARBA00047544"/>
    </source>
</evidence>
<keyword evidence="11" id="KW-0560">Oxidoreductase</keyword>
<dbReference type="PROSITE" id="PS50292">
    <property type="entry name" value="PEROXIDASE_3"/>
    <property type="match status" value="1"/>
</dbReference>
<dbReference type="InterPro" id="IPR000372">
    <property type="entry name" value="LRRNT"/>
</dbReference>
<evidence type="ECO:0000256" key="20">
    <source>
        <dbReference type="ARBA" id="ARBA00061342"/>
    </source>
</evidence>
<keyword evidence="5" id="KW-0575">Peroxidase</keyword>
<keyword evidence="6" id="KW-0433">Leucine-rich repeat</keyword>
<keyword evidence="9 22" id="KW-0732">Signal</keyword>
<dbReference type="PANTHER" id="PTHR11475:SF58">
    <property type="entry name" value="PEROXIDASIN"/>
    <property type="match status" value="1"/>
</dbReference>
<dbReference type="GO" id="GO:0006979">
    <property type="term" value="P:response to oxidative stress"/>
    <property type="evidence" value="ECO:0007669"/>
    <property type="project" value="InterPro"/>
</dbReference>
<protein>
    <submittedName>
        <fullName evidence="24">Peroxidasin-like protein</fullName>
    </submittedName>
</protein>
<sequence>MRWLYIAALFAVQLTELYACPHECVCHARRVDCRGRALHRIPASIPSDTIDIDLRDNSIQHVSRSDLKGLPHLQTLLLSHNRIHHIEENILDEVPKLRRLSLSRNFLKWLPNLSSRLPNNLMYFDAHANRLEVLGSSVFRYSPNIRAVNLDANNLQTLPQGTFSNLKHLRKVHLEENPLNCDCRGYDMKKSYSGDYELFINGTLRIDDIGEIQFFECAVDYMVLPQRKRRQLHAPSPPRFTLKPNSRTHREGASVRIDCEVTGKPRPTIKWYFNGTELKSSRKHEMNFERTNLIVYPFLERDVGIYSCVAENAFGRVEASASMQLIASSPPLIVEGPQSQTVKEGSTVTLRCQARAEPRPEITWFFDGSVIPMLRGHFHVSDDEAELTISRVTKRDDGTYSCMAGNTVGSMMADARITVTSDRHSVGNAVTDDIIRDAIREASFNVDRALHETRERLSKTTSPHELMRWIHLSVPQSVELNRAREIYEESIRLVQKHVEKGLSLPLNELPSNVSFASVLAQSHVDLLTQLAGCSGTQTKDPCDDRCFHSRYRTYDGQCNNEVHTMWGSSHTRFRRLLPPIYENGFNTPVGWDPHKLYFGFRKPNPRIVSRKLLRAPTITPHERYSAMVMQWGQFIDHDLDFTATAISRNAFATGAICNRTCENTNPCFNIQLPYDDPRMKKNAKYPCIEFERSSAVCGSGETSLIYRQITYREQMNIITSYIDASGVYGSTEEDAYELRDLHPDRGLLRFDVTSDERKPYLPFERDSPMDCRRNFSVENPIRCFLAGDYRANEQLGLMSMHTIFMREHNRLAALLANQNQRLDGETIFQEARKIVGAQMQHITYYHWLPKVLGEEGFRRLVGGYRGYQHELDPSVSNAFATAAFRFGHTLINPILYRLNSDFEPIREGHVPLRDAFFAPETLLAGGGVDPILRGLFASPMKKPLPRELLNKELTEQLFNRAHDVALDLASLNIQRGRDHALPGYVEFRKWCNLSPVERWSDLDEVMPSDVIYKLKDLYGHPGNIDLYAGGVAETRLGDALVGPTFSCIIAETFNRVRDGDRFWYERKGVFTEEQLKEIKKVTLARILCDNADNIEHIQEDVFTYLGREKSHYGICTDLPSMNLTPWRSCCDNLCSIKKNRYRIINRRRRSHKHGCNWNGVFIKDGKHWRNECSECECKVRCLKFHITGYFALATNLA</sequence>
<dbReference type="SMART" id="SM00409">
    <property type="entry name" value="IG"/>
    <property type="match status" value="2"/>
</dbReference>